<name>A0ACB8ESF2_9SAUR</name>
<proteinExistence type="predicted"/>
<organism evidence="1 2">
    <name type="scientific">Sphaerodactylus townsendi</name>
    <dbReference type="NCBI Taxonomy" id="933632"/>
    <lineage>
        <taxon>Eukaryota</taxon>
        <taxon>Metazoa</taxon>
        <taxon>Chordata</taxon>
        <taxon>Craniata</taxon>
        <taxon>Vertebrata</taxon>
        <taxon>Euteleostomi</taxon>
        <taxon>Lepidosauria</taxon>
        <taxon>Squamata</taxon>
        <taxon>Bifurcata</taxon>
        <taxon>Gekkota</taxon>
        <taxon>Sphaerodactylidae</taxon>
        <taxon>Sphaerodactylus</taxon>
    </lineage>
</organism>
<reference evidence="1" key="1">
    <citation type="submission" date="2021-08" db="EMBL/GenBank/DDBJ databases">
        <title>The first chromosome-level gecko genome reveals the dynamic sex chromosomes of Neotropical dwarf geckos (Sphaerodactylidae: Sphaerodactylus).</title>
        <authorList>
            <person name="Pinto B.J."/>
            <person name="Keating S.E."/>
            <person name="Gamble T."/>
        </authorList>
    </citation>
    <scope>NUCLEOTIDE SEQUENCE</scope>
    <source>
        <strain evidence="1">TG3544</strain>
    </source>
</reference>
<accession>A0ACB8ESF2</accession>
<dbReference type="EMBL" id="CM037620">
    <property type="protein sequence ID" value="KAH7995515.1"/>
    <property type="molecule type" value="Genomic_DNA"/>
</dbReference>
<gene>
    <name evidence="1" type="ORF">K3G42_025879</name>
</gene>
<protein>
    <submittedName>
        <fullName evidence="1">Uncharacterized protein</fullName>
    </submittedName>
</protein>
<comment type="caution">
    <text evidence="1">The sequence shown here is derived from an EMBL/GenBank/DDBJ whole genome shotgun (WGS) entry which is preliminary data.</text>
</comment>
<dbReference type="Proteomes" id="UP000827872">
    <property type="component" value="Linkage Group LG07"/>
</dbReference>
<evidence type="ECO:0000313" key="1">
    <source>
        <dbReference type="EMBL" id="KAH7995515.1"/>
    </source>
</evidence>
<evidence type="ECO:0000313" key="2">
    <source>
        <dbReference type="Proteomes" id="UP000827872"/>
    </source>
</evidence>
<keyword evidence="2" id="KW-1185">Reference proteome</keyword>
<sequence>MISSLALPDRDDERDVCILTFADLELKEHLQFPSKSHPKAEFDARARKKHVSAKRKAFALFVKTKEVVADSCCPTSASQGPVHWRCCQQTFKDLAGIHRHVAAHHFADVRQQTATILKQITAEADVISSRFSTDKLPKPKGPLYRPQETLPDISHIGAAELMSETGQVLLFYCYCEVADPEGLCLWQKALCQHLHLKGKVRIASEGINGTVGGSTSATHLYVDVMLSHPLFKGILMRDDFKQSEIPPTPGTRVSECIPGWCEGVETSTGGAHCFPDLRIGVFEEIVPLGINPKKVSYKETGIHLTPKEFHIEVEKYLSKGNKAQKDTILLDCRNFYESKIGHFQGCLAPDIRKFSYFPIYVDKNLELFRGKRVLMYCTGGIRCERGSAYLRSKGICKGVYHLKGGIHKYLEEFPDGFYRGKLFVFDERYTISSSGDVISACRYCGNLWDQYRICSTQPCHQLVLTCSQCQRKGLTACCPVCQKKGPFMAPNLSGQAFKEQCECTEMRQQVPVERV</sequence>